<dbReference type="InterPro" id="IPR036259">
    <property type="entry name" value="MFS_trans_sf"/>
</dbReference>
<dbReference type="EMBL" id="JARJCW010000005">
    <property type="protein sequence ID" value="KAJ7224110.1"/>
    <property type="molecule type" value="Genomic_DNA"/>
</dbReference>
<dbReference type="InterPro" id="IPR020846">
    <property type="entry name" value="MFS_dom"/>
</dbReference>
<dbReference type="FunFam" id="1.20.1250.20:FF:000013">
    <property type="entry name" value="MFS general substrate transporter"/>
    <property type="match status" value="1"/>
</dbReference>
<keyword evidence="4 6" id="KW-1133">Transmembrane helix</keyword>
<name>A0AAD7E2N9_9AGAR</name>
<sequence length="502" mass="54993">MSLDTDPEKAVDQQLEATSLGRDASNASKESHNVTKVAIDPEAEKRLVRKLDWILLPLFTLIYCTNFVDRTTIGNAKIAGLEKDLGMVGLDYNVALTIFYVFYIVSDIPSNLALKHFGSMWLAAMVTCFGIVSIATAFIKSYSGLIATRVFLGMAEGGTLSGLTYILSRYYRRKELVMRIGIFFGVSAPLAGAFGGLLASGLLHVGDIGTVKSWRKIFLIEGIMTIGIGLVGFFIIPTDPQHTRMLSADERALALARIDADQAVRTHGRKERTTLKLVWRSFNINTSLCLLCYIIANISFQGLSLFMPTVIASLGHFTVVESQLRTVPPYMVGVVWAVLTCYVSLRIKQRAGPILVSGVFMVLGYAIAVGTKNPHARYAACFLSIMGASPIGPLELAWGLDNAAPDTIRAVTSAIIPGFGALGSVIAVWTYLPSDAPNYHKGNSLNLGTTSAACLLIVAVAMYIRWENAKRDRGERDYRLEGKTVKELEELGYRHPQFRYQL</sequence>
<dbReference type="FunFam" id="1.20.1250.20:FF:000057">
    <property type="entry name" value="MFS general substrate transporter"/>
    <property type="match status" value="1"/>
</dbReference>
<evidence type="ECO:0000256" key="2">
    <source>
        <dbReference type="ARBA" id="ARBA00022448"/>
    </source>
</evidence>
<comment type="subcellular location">
    <subcellularLocation>
        <location evidence="1">Membrane</location>
        <topology evidence="1">Multi-pass membrane protein</topology>
    </subcellularLocation>
</comment>
<reference evidence="8" key="1">
    <citation type="submission" date="2023-03" db="EMBL/GenBank/DDBJ databases">
        <title>Massive genome expansion in bonnet fungi (Mycena s.s.) driven by repeated elements and novel gene families across ecological guilds.</title>
        <authorList>
            <consortium name="Lawrence Berkeley National Laboratory"/>
            <person name="Harder C.B."/>
            <person name="Miyauchi S."/>
            <person name="Viragh M."/>
            <person name="Kuo A."/>
            <person name="Thoen E."/>
            <person name="Andreopoulos B."/>
            <person name="Lu D."/>
            <person name="Skrede I."/>
            <person name="Drula E."/>
            <person name="Henrissat B."/>
            <person name="Morin E."/>
            <person name="Kohler A."/>
            <person name="Barry K."/>
            <person name="LaButti K."/>
            <person name="Morin E."/>
            <person name="Salamov A."/>
            <person name="Lipzen A."/>
            <person name="Mereny Z."/>
            <person name="Hegedus B."/>
            <person name="Baldrian P."/>
            <person name="Stursova M."/>
            <person name="Weitz H."/>
            <person name="Taylor A."/>
            <person name="Grigoriev I.V."/>
            <person name="Nagy L.G."/>
            <person name="Martin F."/>
            <person name="Kauserud H."/>
        </authorList>
    </citation>
    <scope>NUCLEOTIDE SEQUENCE</scope>
    <source>
        <strain evidence="8">9144</strain>
    </source>
</reference>
<dbReference type="AlphaFoldDB" id="A0AAD7E2N9"/>
<evidence type="ECO:0000256" key="1">
    <source>
        <dbReference type="ARBA" id="ARBA00004141"/>
    </source>
</evidence>
<evidence type="ECO:0000256" key="4">
    <source>
        <dbReference type="ARBA" id="ARBA00022989"/>
    </source>
</evidence>
<proteinExistence type="predicted"/>
<evidence type="ECO:0000259" key="7">
    <source>
        <dbReference type="PROSITE" id="PS50850"/>
    </source>
</evidence>
<evidence type="ECO:0000256" key="5">
    <source>
        <dbReference type="ARBA" id="ARBA00023136"/>
    </source>
</evidence>
<feature type="transmembrane region" description="Helical" evidence="6">
    <location>
        <begin position="51"/>
        <end position="68"/>
    </location>
</feature>
<feature type="transmembrane region" description="Helical" evidence="6">
    <location>
        <begin position="117"/>
        <end position="139"/>
    </location>
</feature>
<feature type="transmembrane region" description="Helical" evidence="6">
    <location>
        <begin position="410"/>
        <end position="432"/>
    </location>
</feature>
<dbReference type="GO" id="GO:0022857">
    <property type="term" value="F:transmembrane transporter activity"/>
    <property type="evidence" value="ECO:0007669"/>
    <property type="project" value="InterPro"/>
</dbReference>
<keyword evidence="2" id="KW-0813">Transport</keyword>
<dbReference type="PANTHER" id="PTHR43791">
    <property type="entry name" value="PERMEASE-RELATED"/>
    <property type="match status" value="1"/>
</dbReference>
<gene>
    <name evidence="8" type="ORF">GGX14DRAFT_350994</name>
</gene>
<protein>
    <submittedName>
        <fullName evidence="8">MFS general substrate transporter</fullName>
    </submittedName>
</protein>
<feature type="transmembrane region" description="Helical" evidence="6">
    <location>
        <begin position="282"/>
        <end position="307"/>
    </location>
</feature>
<dbReference type="Proteomes" id="UP001219525">
    <property type="component" value="Unassembled WGS sequence"/>
</dbReference>
<dbReference type="PROSITE" id="PS50850">
    <property type="entry name" value="MFS"/>
    <property type="match status" value="1"/>
</dbReference>
<keyword evidence="9" id="KW-1185">Reference proteome</keyword>
<evidence type="ECO:0000313" key="9">
    <source>
        <dbReference type="Proteomes" id="UP001219525"/>
    </source>
</evidence>
<evidence type="ECO:0000256" key="3">
    <source>
        <dbReference type="ARBA" id="ARBA00022692"/>
    </source>
</evidence>
<feature type="transmembrane region" description="Helical" evidence="6">
    <location>
        <begin position="145"/>
        <end position="168"/>
    </location>
</feature>
<keyword evidence="3 6" id="KW-0812">Transmembrane</keyword>
<dbReference type="SUPFAM" id="SSF103473">
    <property type="entry name" value="MFS general substrate transporter"/>
    <property type="match status" value="1"/>
</dbReference>
<feature type="transmembrane region" description="Helical" evidence="6">
    <location>
        <begin position="88"/>
        <end position="105"/>
    </location>
</feature>
<feature type="transmembrane region" description="Helical" evidence="6">
    <location>
        <begin position="444"/>
        <end position="464"/>
    </location>
</feature>
<evidence type="ECO:0000313" key="8">
    <source>
        <dbReference type="EMBL" id="KAJ7224110.1"/>
    </source>
</evidence>
<feature type="transmembrane region" description="Helical" evidence="6">
    <location>
        <begin position="352"/>
        <end position="370"/>
    </location>
</feature>
<dbReference type="InterPro" id="IPR011701">
    <property type="entry name" value="MFS"/>
</dbReference>
<feature type="domain" description="Major facilitator superfamily (MFS) profile" evidence="7">
    <location>
        <begin position="55"/>
        <end position="470"/>
    </location>
</feature>
<feature type="transmembrane region" description="Helical" evidence="6">
    <location>
        <begin position="376"/>
        <end position="398"/>
    </location>
</feature>
<keyword evidence="5 6" id="KW-0472">Membrane</keyword>
<feature type="transmembrane region" description="Helical" evidence="6">
    <location>
        <begin position="217"/>
        <end position="236"/>
    </location>
</feature>
<evidence type="ECO:0000256" key="6">
    <source>
        <dbReference type="SAM" id="Phobius"/>
    </source>
</evidence>
<dbReference type="PANTHER" id="PTHR43791:SF48">
    <property type="entry name" value="TRANSPORTER, PUTATIVE (AFU_ORTHOLOGUE AFUA_4G01000)-RELATED"/>
    <property type="match status" value="1"/>
</dbReference>
<feature type="transmembrane region" description="Helical" evidence="6">
    <location>
        <begin position="327"/>
        <end position="345"/>
    </location>
</feature>
<dbReference type="GO" id="GO:0016020">
    <property type="term" value="C:membrane"/>
    <property type="evidence" value="ECO:0007669"/>
    <property type="project" value="UniProtKB-SubCell"/>
</dbReference>
<dbReference type="Gene3D" id="1.20.1250.20">
    <property type="entry name" value="MFS general substrate transporter like domains"/>
    <property type="match status" value="2"/>
</dbReference>
<accession>A0AAD7E2N9</accession>
<comment type="caution">
    <text evidence="8">The sequence shown here is derived from an EMBL/GenBank/DDBJ whole genome shotgun (WGS) entry which is preliminary data.</text>
</comment>
<feature type="transmembrane region" description="Helical" evidence="6">
    <location>
        <begin position="180"/>
        <end position="205"/>
    </location>
</feature>
<organism evidence="8 9">
    <name type="scientific">Mycena pura</name>
    <dbReference type="NCBI Taxonomy" id="153505"/>
    <lineage>
        <taxon>Eukaryota</taxon>
        <taxon>Fungi</taxon>
        <taxon>Dikarya</taxon>
        <taxon>Basidiomycota</taxon>
        <taxon>Agaricomycotina</taxon>
        <taxon>Agaricomycetes</taxon>
        <taxon>Agaricomycetidae</taxon>
        <taxon>Agaricales</taxon>
        <taxon>Marasmiineae</taxon>
        <taxon>Mycenaceae</taxon>
        <taxon>Mycena</taxon>
    </lineage>
</organism>
<dbReference type="Pfam" id="PF07690">
    <property type="entry name" value="MFS_1"/>
    <property type="match status" value="1"/>
</dbReference>